<dbReference type="PANTHER" id="PTHR23517:SF13">
    <property type="entry name" value="MAJOR FACILITATOR SUPERFAMILY MFS_1"/>
    <property type="match status" value="1"/>
</dbReference>
<dbReference type="GO" id="GO:0005886">
    <property type="term" value="C:plasma membrane"/>
    <property type="evidence" value="ECO:0007669"/>
    <property type="project" value="UniProtKB-SubCell"/>
</dbReference>
<reference evidence="9 10" key="1">
    <citation type="submission" date="2019-09" db="EMBL/GenBank/DDBJ databases">
        <title>Actinomadura physcomitrii sp. nov., a novel actinomycete isolated from moss [Physcomitrium sphaericum (Ludw) Fuernr].</title>
        <authorList>
            <person name="Liu C."/>
            <person name="Zhuang X."/>
        </authorList>
    </citation>
    <scope>NUCLEOTIDE SEQUENCE [LARGE SCALE GENOMIC DNA]</scope>
    <source>
        <strain evidence="9 10">CYP1-1B</strain>
    </source>
</reference>
<protein>
    <submittedName>
        <fullName evidence="9">MFS transporter</fullName>
    </submittedName>
</protein>
<feature type="transmembrane region" description="Helical" evidence="7">
    <location>
        <begin position="211"/>
        <end position="231"/>
    </location>
</feature>
<feature type="transmembrane region" description="Helical" evidence="7">
    <location>
        <begin position="69"/>
        <end position="86"/>
    </location>
</feature>
<feature type="transmembrane region" description="Helical" evidence="7">
    <location>
        <begin position="359"/>
        <end position="381"/>
    </location>
</feature>
<keyword evidence="2" id="KW-0813">Transport</keyword>
<feature type="transmembrane region" description="Helical" evidence="7">
    <location>
        <begin position="127"/>
        <end position="150"/>
    </location>
</feature>
<comment type="subcellular location">
    <subcellularLocation>
        <location evidence="1">Cell membrane</location>
        <topology evidence="1">Multi-pass membrane protein</topology>
    </subcellularLocation>
</comment>
<dbReference type="InterPro" id="IPR036259">
    <property type="entry name" value="MFS_trans_sf"/>
</dbReference>
<accession>A0A6L3VZA9</accession>
<dbReference type="Pfam" id="PF07690">
    <property type="entry name" value="MFS_1"/>
    <property type="match status" value="1"/>
</dbReference>
<dbReference type="AlphaFoldDB" id="A0A6L3VZA9"/>
<evidence type="ECO:0000259" key="8">
    <source>
        <dbReference type="PROSITE" id="PS50850"/>
    </source>
</evidence>
<proteinExistence type="predicted"/>
<feature type="transmembrane region" description="Helical" evidence="7">
    <location>
        <begin position="269"/>
        <end position="286"/>
    </location>
</feature>
<dbReference type="PANTHER" id="PTHR23517">
    <property type="entry name" value="RESISTANCE PROTEIN MDTM, PUTATIVE-RELATED-RELATED"/>
    <property type="match status" value="1"/>
</dbReference>
<dbReference type="InterPro" id="IPR020846">
    <property type="entry name" value="MFS_dom"/>
</dbReference>
<dbReference type="Proteomes" id="UP000483004">
    <property type="component" value="Unassembled WGS sequence"/>
</dbReference>
<feature type="domain" description="Major facilitator superfamily (MFS) profile" evidence="8">
    <location>
        <begin position="1"/>
        <end position="387"/>
    </location>
</feature>
<dbReference type="EMBL" id="WBMR01000066">
    <property type="protein sequence ID" value="KAB2378967.1"/>
    <property type="molecule type" value="Genomic_DNA"/>
</dbReference>
<dbReference type="PROSITE" id="PS50850">
    <property type="entry name" value="MFS"/>
    <property type="match status" value="1"/>
</dbReference>
<organism evidence="9 10">
    <name type="scientific">Actinomadura montaniterrae</name>
    <dbReference type="NCBI Taxonomy" id="1803903"/>
    <lineage>
        <taxon>Bacteria</taxon>
        <taxon>Bacillati</taxon>
        <taxon>Actinomycetota</taxon>
        <taxon>Actinomycetes</taxon>
        <taxon>Streptosporangiales</taxon>
        <taxon>Thermomonosporaceae</taxon>
        <taxon>Actinomadura</taxon>
    </lineage>
</organism>
<evidence type="ECO:0000256" key="2">
    <source>
        <dbReference type="ARBA" id="ARBA00022448"/>
    </source>
</evidence>
<dbReference type="GO" id="GO:0022857">
    <property type="term" value="F:transmembrane transporter activity"/>
    <property type="evidence" value="ECO:0007669"/>
    <property type="project" value="InterPro"/>
</dbReference>
<evidence type="ECO:0000256" key="3">
    <source>
        <dbReference type="ARBA" id="ARBA00022475"/>
    </source>
</evidence>
<evidence type="ECO:0000313" key="9">
    <source>
        <dbReference type="EMBL" id="KAB2378967.1"/>
    </source>
</evidence>
<keyword evidence="3" id="KW-1003">Cell membrane</keyword>
<evidence type="ECO:0000256" key="7">
    <source>
        <dbReference type="SAM" id="Phobius"/>
    </source>
</evidence>
<dbReference type="InterPro" id="IPR011701">
    <property type="entry name" value="MFS"/>
</dbReference>
<comment type="caution">
    <text evidence="9">The sequence shown here is derived from an EMBL/GenBank/DDBJ whole genome shotgun (WGS) entry which is preliminary data.</text>
</comment>
<dbReference type="OrthoDB" id="3177957at2"/>
<keyword evidence="6 7" id="KW-0472">Membrane</keyword>
<evidence type="ECO:0000256" key="1">
    <source>
        <dbReference type="ARBA" id="ARBA00004651"/>
    </source>
</evidence>
<feature type="transmembrane region" description="Helical" evidence="7">
    <location>
        <begin position="237"/>
        <end position="257"/>
    </location>
</feature>
<evidence type="ECO:0000256" key="5">
    <source>
        <dbReference type="ARBA" id="ARBA00022989"/>
    </source>
</evidence>
<name>A0A6L3VZA9_9ACTN</name>
<keyword evidence="4 7" id="KW-0812">Transmembrane</keyword>
<feature type="transmembrane region" description="Helical" evidence="7">
    <location>
        <begin position="41"/>
        <end position="62"/>
    </location>
</feature>
<gene>
    <name evidence="9" type="ORF">F9B16_22665</name>
</gene>
<keyword evidence="5 7" id="KW-1133">Transmembrane helix</keyword>
<evidence type="ECO:0000256" key="4">
    <source>
        <dbReference type="ARBA" id="ARBA00022692"/>
    </source>
</evidence>
<dbReference type="RefSeq" id="WP_151542113.1">
    <property type="nucleotide sequence ID" value="NZ_WBMR01000066.1"/>
</dbReference>
<evidence type="ECO:0000313" key="10">
    <source>
        <dbReference type="Proteomes" id="UP000483004"/>
    </source>
</evidence>
<feature type="transmembrane region" description="Helical" evidence="7">
    <location>
        <begin position="292"/>
        <end position="318"/>
    </location>
</feature>
<dbReference type="InterPro" id="IPR050171">
    <property type="entry name" value="MFS_Transporters"/>
</dbReference>
<sequence length="398" mass="39902">MGKRVALVMAAFAIVMAGPNLPTPLYPHYRASLGLSPFGLTVLVGAYLVALVAVLLSAGWFAQRSSPRALLTAGLVVMSVSDVLLACPPTTVGLVTGRALAGCAVGASTGAVAVLLRHHGSARTGSVPAVCALLGSAAGTALTALLAEYLPWPQTLVYLAHAASSLGAGAWLWLVPALGRPRRGDAGRSEGGAVVPAGAVARFRVACASGVAAWVTAGLVVALVPSYSVLLLRASNLVVVAIPVVVFLVAACGGSMAAGRWRPRAEIPVAALLMSAGMVIVAMSGPCRSTSVLIVGTLVTGAGQGLGFRSGFAAALSLSSPERHGVAASWYNAGAYLGAAVTTLGMGLMAQRVGLENAFWGAAVLFALGALALAIMALRLFSGSEPAARPEPVIQPTA</sequence>
<feature type="transmembrane region" description="Helical" evidence="7">
    <location>
        <begin position="92"/>
        <end position="115"/>
    </location>
</feature>
<feature type="transmembrane region" description="Helical" evidence="7">
    <location>
        <begin position="330"/>
        <end position="353"/>
    </location>
</feature>
<dbReference type="Gene3D" id="1.20.1250.20">
    <property type="entry name" value="MFS general substrate transporter like domains"/>
    <property type="match status" value="1"/>
</dbReference>
<keyword evidence="10" id="KW-1185">Reference proteome</keyword>
<evidence type="ECO:0000256" key="6">
    <source>
        <dbReference type="ARBA" id="ARBA00023136"/>
    </source>
</evidence>
<dbReference type="SUPFAM" id="SSF103473">
    <property type="entry name" value="MFS general substrate transporter"/>
    <property type="match status" value="1"/>
</dbReference>
<feature type="transmembrane region" description="Helical" evidence="7">
    <location>
        <begin position="156"/>
        <end position="175"/>
    </location>
</feature>